<evidence type="ECO:0000259" key="5">
    <source>
        <dbReference type="PROSITE" id="PS50995"/>
    </source>
</evidence>
<feature type="domain" description="HTH marR-type" evidence="5">
    <location>
        <begin position="41"/>
        <end position="169"/>
    </location>
</feature>
<evidence type="ECO:0000256" key="3">
    <source>
        <dbReference type="ARBA" id="ARBA00023163"/>
    </source>
</evidence>
<dbReference type="InterPro" id="IPR000835">
    <property type="entry name" value="HTH_MarR-typ"/>
</dbReference>
<dbReference type="GO" id="GO:0006950">
    <property type="term" value="P:response to stress"/>
    <property type="evidence" value="ECO:0007669"/>
    <property type="project" value="TreeGrafter"/>
</dbReference>
<dbReference type="PROSITE" id="PS50995">
    <property type="entry name" value="HTH_MARR_2"/>
    <property type="match status" value="1"/>
</dbReference>
<keyword evidence="1" id="KW-0805">Transcription regulation</keyword>
<dbReference type="PANTHER" id="PTHR33164">
    <property type="entry name" value="TRANSCRIPTIONAL REGULATOR, MARR FAMILY"/>
    <property type="match status" value="1"/>
</dbReference>
<dbReference type="PRINTS" id="PR00598">
    <property type="entry name" value="HTHMARR"/>
</dbReference>
<dbReference type="PROSITE" id="PS01117">
    <property type="entry name" value="HTH_MARR_1"/>
    <property type="match status" value="1"/>
</dbReference>
<evidence type="ECO:0000313" key="7">
    <source>
        <dbReference type="Proteomes" id="UP000219688"/>
    </source>
</evidence>
<sequence length="175" mass="19289">MSKLVRNFVTESSTTDRSPATAAAPEQHSTAWVQSWQRSETLDALRSLLDVSHRATPALARRAGLTHTEMAVLEHVMENPTGPSELAQRLGVTSAAASGIVDRLAARGHVERQPHATDRRRTVVAVTPTGREEVLGHLLPMFMELARVDASLDEDERAVVLRFLRDAERAVQRLL</sequence>
<evidence type="ECO:0000256" key="2">
    <source>
        <dbReference type="ARBA" id="ARBA00023125"/>
    </source>
</evidence>
<dbReference type="InterPro" id="IPR036390">
    <property type="entry name" value="WH_DNA-bd_sf"/>
</dbReference>
<organism evidence="6 7">
    <name type="scientific">Ornithinimicrobium cerasi</name>
    <dbReference type="NCBI Taxonomy" id="2248773"/>
    <lineage>
        <taxon>Bacteria</taxon>
        <taxon>Bacillati</taxon>
        <taxon>Actinomycetota</taxon>
        <taxon>Actinomycetes</taxon>
        <taxon>Micrococcales</taxon>
        <taxon>Ornithinimicrobiaceae</taxon>
        <taxon>Ornithinimicrobium</taxon>
    </lineage>
</organism>
<dbReference type="GO" id="GO:0003677">
    <property type="term" value="F:DNA binding"/>
    <property type="evidence" value="ECO:0007669"/>
    <property type="project" value="UniProtKB-KW"/>
</dbReference>
<dbReference type="InterPro" id="IPR039422">
    <property type="entry name" value="MarR/SlyA-like"/>
</dbReference>
<dbReference type="InterPro" id="IPR036388">
    <property type="entry name" value="WH-like_DNA-bd_sf"/>
</dbReference>
<evidence type="ECO:0000256" key="1">
    <source>
        <dbReference type="ARBA" id="ARBA00023015"/>
    </source>
</evidence>
<evidence type="ECO:0000313" key="6">
    <source>
        <dbReference type="EMBL" id="SOC56543.1"/>
    </source>
</evidence>
<keyword evidence="2 6" id="KW-0238">DNA-binding</keyword>
<dbReference type="AlphaFoldDB" id="A0A285VRH0"/>
<evidence type="ECO:0000256" key="4">
    <source>
        <dbReference type="SAM" id="MobiDB-lite"/>
    </source>
</evidence>
<accession>A0A285VRH0</accession>
<dbReference type="SUPFAM" id="SSF46785">
    <property type="entry name" value="Winged helix' DNA-binding domain"/>
    <property type="match status" value="1"/>
</dbReference>
<dbReference type="InterPro" id="IPR023187">
    <property type="entry name" value="Tscrpt_reg_MarR-type_CS"/>
</dbReference>
<gene>
    <name evidence="6" type="ORF">SAMN05421879_10824</name>
</gene>
<feature type="compositionally biased region" description="Polar residues" evidence="4">
    <location>
        <begin position="9"/>
        <end position="18"/>
    </location>
</feature>
<keyword evidence="3" id="KW-0804">Transcription</keyword>
<proteinExistence type="predicted"/>
<dbReference type="Proteomes" id="UP000219688">
    <property type="component" value="Unassembled WGS sequence"/>
</dbReference>
<dbReference type="Gene3D" id="1.10.10.10">
    <property type="entry name" value="Winged helix-like DNA-binding domain superfamily/Winged helix DNA-binding domain"/>
    <property type="match status" value="1"/>
</dbReference>
<reference evidence="7" key="1">
    <citation type="submission" date="2017-08" db="EMBL/GenBank/DDBJ databases">
        <authorList>
            <person name="Varghese N."/>
            <person name="Submissions S."/>
        </authorList>
    </citation>
    <scope>NUCLEOTIDE SEQUENCE [LARGE SCALE GENOMIC DNA]</scope>
    <source>
        <strain evidence="7">USBA17B2</strain>
    </source>
</reference>
<dbReference type="PANTHER" id="PTHR33164:SF43">
    <property type="entry name" value="HTH-TYPE TRANSCRIPTIONAL REPRESSOR YETL"/>
    <property type="match status" value="1"/>
</dbReference>
<keyword evidence="7" id="KW-1185">Reference proteome</keyword>
<dbReference type="Pfam" id="PF12802">
    <property type="entry name" value="MarR_2"/>
    <property type="match status" value="1"/>
</dbReference>
<protein>
    <submittedName>
        <fullName evidence="6">DNA-binding transcriptional regulator, MarR family</fullName>
    </submittedName>
</protein>
<feature type="region of interest" description="Disordered" evidence="4">
    <location>
        <begin position="1"/>
        <end position="29"/>
    </location>
</feature>
<dbReference type="GO" id="GO:0003700">
    <property type="term" value="F:DNA-binding transcription factor activity"/>
    <property type="evidence" value="ECO:0007669"/>
    <property type="project" value="InterPro"/>
</dbReference>
<name>A0A285VRH0_9MICO</name>
<dbReference type="SMART" id="SM00347">
    <property type="entry name" value="HTH_MARR"/>
    <property type="match status" value="1"/>
</dbReference>
<dbReference type="EMBL" id="OBQK01000008">
    <property type="protein sequence ID" value="SOC56543.1"/>
    <property type="molecule type" value="Genomic_DNA"/>
</dbReference>